<dbReference type="Proteomes" id="UP000265750">
    <property type="component" value="Unassembled WGS sequence"/>
</dbReference>
<evidence type="ECO:0000256" key="3">
    <source>
        <dbReference type="ARBA" id="ARBA00011738"/>
    </source>
</evidence>
<dbReference type="HAMAP" id="MF_01151">
    <property type="entry name" value="GrpE"/>
    <property type="match status" value="1"/>
</dbReference>
<evidence type="ECO:0000256" key="9">
    <source>
        <dbReference type="ARBA" id="ARBA00076414"/>
    </source>
</evidence>
<evidence type="ECO:0000256" key="11">
    <source>
        <dbReference type="RuleBase" id="RU000639"/>
    </source>
</evidence>
<reference evidence="16" key="1">
    <citation type="submission" date="2018-09" db="EMBL/GenBank/DDBJ databases">
        <authorList>
            <person name="Tuo L."/>
        </authorList>
    </citation>
    <scope>NUCLEOTIDE SEQUENCE [LARGE SCALE GENOMIC DNA]</scope>
    <source>
        <strain evidence="16">M2BS4Y-1</strain>
    </source>
</reference>
<comment type="function">
    <text evidence="7 10 11">Participates actively in the response to hyperosmotic and heat shock by preventing the aggregation of stress-denatured proteins, in association with DnaK and GrpE. It is the nucleotide exchange factor for DnaK and may function as a thermosensor. Unfolded proteins bind initially to DnaJ; upon interaction with the DnaJ-bound protein, DnaK hydrolyzes its bound ATP, resulting in the formation of a stable complex. GrpE releases ADP from DnaK; ATP binding to DnaK triggers the release of the substrate protein, thus completing the reaction cycle. Several rounds of ATP-dependent interactions between DnaJ, DnaK and GrpE are required for fully efficient folding.</text>
</comment>
<dbReference type="InterPro" id="IPR009012">
    <property type="entry name" value="GrpE_head"/>
</dbReference>
<comment type="caution">
    <text evidence="15">The sequence shown here is derived from an EMBL/GenBank/DDBJ whole genome shotgun (WGS) entry which is preliminary data.</text>
</comment>
<evidence type="ECO:0000256" key="1">
    <source>
        <dbReference type="ARBA" id="ARBA00004496"/>
    </source>
</evidence>
<dbReference type="SUPFAM" id="SSF51064">
    <property type="entry name" value="Head domain of nucleotide exchange factor GrpE"/>
    <property type="match status" value="1"/>
</dbReference>
<sequence>MTSDTDKTPSERQGEATGAQAFFKGGGIAGAAPGETVSPSAEAPGTEGEETVSTWGGHEAAEADRARIAELEAENADVKDRMLRLAADMENLRRRTEREIKDARQFAVANFARDMLSVSDNLDRALQALPEGAREGGDAGFTALVEGVEMTGRSMLSAMERHGVKRLEPLNQRFDPNFHQAMFEVPNPELPANTVVQVVQEGYAIGERVLRPALVGVSKGGPKSAVPASGPDTKPGVPDESTKDA</sequence>
<dbReference type="GO" id="GO:0005737">
    <property type="term" value="C:cytoplasm"/>
    <property type="evidence" value="ECO:0007669"/>
    <property type="project" value="UniProtKB-SubCell"/>
</dbReference>
<dbReference type="AlphaFoldDB" id="A0A3A1WJ92"/>
<gene>
    <name evidence="10 15" type="primary">grpE</name>
    <name evidence="15" type="ORF">D3218_15055</name>
</gene>
<feature type="region of interest" description="Disordered" evidence="14">
    <location>
        <begin position="217"/>
        <end position="245"/>
    </location>
</feature>
<dbReference type="Gene3D" id="2.30.22.10">
    <property type="entry name" value="Head domain of nucleotide exchange factor GrpE"/>
    <property type="match status" value="1"/>
</dbReference>
<dbReference type="PROSITE" id="PS01071">
    <property type="entry name" value="GRPE"/>
    <property type="match status" value="1"/>
</dbReference>
<dbReference type="GO" id="GO:0051082">
    <property type="term" value="F:unfolded protein binding"/>
    <property type="evidence" value="ECO:0007669"/>
    <property type="project" value="TreeGrafter"/>
</dbReference>
<feature type="coiled-coil region" evidence="13">
    <location>
        <begin position="61"/>
        <end position="106"/>
    </location>
</feature>
<comment type="subcellular location">
    <subcellularLocation>
        <location evidence="1 10">Cytoplasm</location>
    </subcellularLocation>
</comment>
<dbReference type="EMBL" id="QYRN01000008">
    <property type="protein sequence ID" value="RIX99094.1"/>
    <property type="molecule type" value="Genomic_DNA"/>
</dbReference>
<evidence type="ECO:0000256" key="2">
    <source>
        <dbReference type="ARBA" id="ARBA00009054"/>
    </source>
</evidence>
<evidence type="ECO:0000256" key="5">
    <source>
        <dbReference type="ARBA" id="ARBA00023016"/>
    </source>
</evidence>
<keyword evidence="4 10" id="KW-0963">Cytoplasm</keyword>
<dbReference type="GO" id="GO:0000774">
    <property type="term" value="F:adenyl-nucleotide exchange factor activity"/>
    <property type="evidence" value="ECO:0007669"/>
    <property type="project" value="InterPro"/>
</dbReference>
<protein>
    <recommendedName>
        <fullName evidence="8 10">Protein GrpE</fullName>
    </recommendedName>
    <alternativeName>
        <fullName evidence="9 10">HSP-70 cofactor</fullName>
    </alternativeName>
</protein>
<evidence type="ECO:0000256" key="7">
    <source>
        <dbReference type="ARBA" id="ARBA00053401"/>
    </source>
</evidence>
<evidence type="ECO:0000313" key="16">
    <source>
        <dbReference type="Proteomes" id="UP000265750"/>
    </source>
</evidence>
<dbReference type="GO" id="GO:0042803">
    <property type="term" value="F:protein homodimerization activity"/>
    <property type="evidence" value="ECO:0007669"/>
    <property type="project" value="InterPro"/>
</dbReference>
<dbReference type="RefSeq" id="WP_119540919.1">
    <property type="nucleotide sequence ID" value="NZ_QYRN01000008.1"/>
</dbReference>
<dbReference type="Pfam" id="PF01025">
    <property type="entry name" value="GrpE"/>
    <property type="match status" value="1"/>
</dbReference>
<dbReference type="PANTHER" id="PTHR21237:SF23">
    <property type="entry name" value="GRPE PROTEIN HOMOLOG, MITOCHONDRIAL"/>
    <property type="match status" value="1"/>
</dbReference>
<proteinExistence type="inferred from homology"/>
<evidence type="ECO:0000256" key="6">
    <source>
        <dbReference type="ARBA" id="ARBA00023186"/>
    </source>
</evidence>
<evidence type="ECO:0000313" key="15">
    <source>
        <dbReference type="EMBL" id="RIX99094.1"/>
    </source>
</evidence>
<evidence type="ECO:0000256" key="4">
    <source>
        <dbReference type="ARBA" id="ARBA00022490"/>
    </source>
</evidence>
<evidence type="ECO:0000256" key="12">
    <source>
        <dbReference type="RuleBase" id="RU004478"/>
    </source>
</evidence>
<dbReference type="NCBIfam" id="NF010739">
    <property type="entry name" value="PRK14141.1"/>
    <property type="match status" value="1"/>
</dbReference>
<comment type="subunit">
    <text evidence="3 10">Homodimer.</text>
</comment>
<dbReference type="GO" id="GO:0006457">
    <property type="term" value="P:protein folding"/>
    <property type="evidence" value="ECO:0007669"/>
    <property type="project" value="InterPro"/>
</dbReference>
<dbReference type="NCBIfam" id="NF010748">
    <property type="entry name" value="PRK14150.1"/>
    <property type="match status" value="1"/>
</dbReference>
<evidence type="ECO:0000256" key="13">
    <source>
        <dbReference type="SAM" id="Coils"/>
    </source>
</evidence>
<evidence type="ECO:0000256" key="8">
    <source>
        <dbReference type="ARBA" id="ARBA00072274"/>
    </source>
</evidence>
<dbReference type="CDD" id="cd00446">
    <property type="entry name" value="GrpE"/>
    <property type="match status" value="1"/>
</dbReference>
<keyword evidence="5 10" id="KW-0346">Stress response</keyword>
<feature type="region of interest" description="Disordered" evidence="14">
    <location>
        <begin position="1"/>
        <end position="57"/>
    </location>
</feature>
<dbReference type="InterPro" id="IPR000740">
    <property type="entry name" value="GrpE"/>
</dbReference>
<dbReference type="PRINTS" id="PR00773">
    <property type="entry name" value="GRPEPROTEIN"/>
</dbReference>
<keyword evidence="16" id="KW-1185">Reference proteome</keyword>
<dbReference type="GO" id="GO:0051087">
    <property type="term" value="F:protein-folding chaperone binding"/>
    <property type="evidence" value="ECO:0007669"/>
    <property type="project" value="InterPro"/>
</dbReference>
<dbReference type="SUPFAM" id="SSF58014">
    <property type="entry name" value="Coiled-coil domain of nucleotide exchange factor GrpE"/>
    <property type="match status" value="1"/>
</dbReference>
<feature type="compositionally biased region" description="Basic and acidic residues" evidence="14">
    <location>
        <begin position="1"/>
        <end position="14"/>
    </location>
</feature>
<dbReference type="Gene3D" id="3.90.20.20">
    <property type="match status" value="1"/>
</dbReference>
<organism evidence="15 16">
    <name type="scientific">Aureimonas flava</name>
    <dbReference type="NCBI Taxonomy" id="2320271"/>
    <lineage>
        <taxon>Bacteria</taxon>
        <taxon>Pseudomonadati</taxon>
        <taxon>Pseudomonadota</taxon>
        <taxon>Alphaproteobacteria</taxon>
        <taxon>Hyphomicrobiales</taxon>
        <taxon>Aurantimonadaceae</taxon>
        <taxon>Aureimonas</taxon>
    </lineage>
</organism>
<evidence type="ECO:0000256" key="14">
    <source>
        <dbReference type="SAM" id="MobiDB-lite"/>
    </source>
</evidence>
<name>A0A3A1WJ92_9HYPH</name>
<dbReference type="OrthoDB" id="9789811at2"/>
<dbReference type="FunFam" id="2.30.22.10:FF:000001">
    <property type="entry name" value="Protein GrpE"/>
    <property type="match status" value="1"/>
</dbReference>
<keyword evidence="13" id="KW-0175">Coiled coil</keyword>
<comment type="similarity">
    <text evidence="2 10 12">Belongs to the GrpE family.</text>
</comment>
<evidence type="ECO:0000256" key="10">
    <source>
        <dbReference type="HAMAP-Rule" id="MF_01151"/>
    </source>
</evidence>
<keyword evidence="6 10" id="KW-0143">Chaperone</keyword>
<dbReference type="PANTHER" id="PTHR21237">
    <property type="entry name" value="GRPE PROTEIN"/>
    <property type="match status" value="1"/>
</dbReference>
<dbReference type="NCBIfam" id="NF010738">
    <property type="entry name" value="PRK14140.1"/>
    <property type="match status" value="1"/>
</dbReference>
<dbReference type="InterPro" id="IPR013805">
    <property type="entry name" value="GrpE_CC"/>
</dbReference>
<accession>A0A3A1WJ92</accession>